<organism evidence="2 3">
    <name type="scientific">Aldrovandia affinis</name>
    <dbReference type="NCBI Taxonomy" id="143900"/>
    <lineage>
        <taxon>Eukaryota</taxon>
        <taxon>Metazoa</taxon>
        <taxon>Chordata</taxon>
        <taxon>Craniata</taxon>
        <taxon>Vertebrata</taxon>
        <taxon>Euteleostomi</taxon>
        <taxon>Actinopterygii</taxon>
        <taxon>Neopterygii</taxon>
        <taxon>Teleostei</taxon>
        <taxon>Notacanthiformes</taxon>
        <taxon>Halosauridae</taxon>
        <taxon>Aldrovandia</taxon>
    </lineage>
</organism>
<comment type="caution">
    <text evidence="2">The sequence shown here is derived from an EMBL/GenBank/DDBJ whole genome shotgun (WGS) entry which is preliminary data.</text>
</comment>
<reference evidence="2" key="1">
    <citation type="journal article" date="2023" name="Science">
        <title>Genome structures resolve the early diversification of teleost fishes.</title>
        <authorList>
            <person name="Parey E."/>
            <person name="Louis A."/>
            <person name="Montfort J."/>
            <person name="Bouchez O."/>
            <person name="Roques C."/>
            <person name="Iampietro C."/>
            <person name="Lluch J."/>
            <person name="Castinel A."/>
            <person name="Donnadieu C."/>
            <person name="Desvignes T."/>
            <person name="Floi Bucao C."/>
            <person name="Jouanno E."/>
            <person name="Wen M."/>
            <person name="Mejri S."/>
            <person name="Dirks R."/>
            <person name="Jansen H."/>
            <person name="Henkel C."/>
            <person name="Chen W.J."/>
            <person name="Zahm M."/>
            <person name="Cabau C."/>
            <person name="Klopp C."/>
            <person name="Thompson A.W."/>
            <person name="Robinson-Rechavi M."/>
            <person name="Braasch I."/>
            <person name="Lecointre G."/>
            <person name="Bobe J."/>
            <person name="Postlethwait J.H."/>
            <person name="Berthelot C."/>
            <person name="Roest Crollius H."/>
            <person name="Guiguen Y."/>
        </authorList>
    </citation>
    <scope>NUCLEOTIDE SEQUENCE</scope>
    <source>
        <strain evidence="2">NC1722</strain>
    </source>
</reference>
<sequence length="97" mass="10207">MGCERRAQPTAARTRGAGTRPSKQSRARYAHSGGFTLGCRGAEAALKTRGQLMTSAASHRRDVSSVNSTCKNGCGFQSRAFPLAASAPHETRLSARG</sequence>
<evidence type="ECO:0000313" key="3">
    <source>
        <dbReference type="Proteomes" id="UP001221898"/>
    </source>
</evidence>
<evidence type="ECO:0000256" key="1">
    <source>
        <dbReference type="SAM" id="MobiDB-lite"/>
    </source>
</evidence>
<accession>A0AAD7R7D8</accession>
<name>A0AAD7R7D8_9TELE</name>
<keyword evidence="3" id="KW-1185">Reference proteome</keyword>
<dbReference type="Proteomes" id="UP001221898">
    <property type="component" value="Unassembled WGS sequence"/>
</dbReference>
<feature type="region of interest" description="Disordered" evidence="1">
    <location>
        <begin position="1"/>
        <end position="31"/>
    </location>
</feature>
<gene>
    <name evidence="2" type="ORF">AAFF_G00314340</name>
</gene>
<dbReference type="EMBL" id="JAINUG010000464">
    <property type="protein sequence ID" value="KAJ8367608.1"/>
    <property type="molecule type" value="Genomic_DNA"/>
</dbReference>
<proteinExistence type="predicted"/>
<dbReference type="AlphaFoldDB" id="A0AAD7R7D8"/>
<evidence type="ECO:0000313" key="2">
    <source>
        <dbReference type="EMBL" id="KAJ8367608.1"/>
    </source>
</evidence>
<protein>
    <submittedName>
        <fullName evidence="2">Uncharacterized protein</fullName>
    </submittedName>
</protein>